<sequence length="61" mass="7066">MLEHHPACSLVASGQDQPVLRQLEQLLVPMRPEQLQAQLVYQQVLRWLLHRCRRRLPGGGD</sequence>
<keyword evidence="2" id="KW-1185">Reference proteome</keyword>
<organism evidence="1 2">
    <name type="scientific">Collimonas arenae</name>
    <dbReference type="NCBI Taxonomy" id="279058"/>
    <lineage>
        <taxon>Bacteria</taxon>
        <taxon>Pseudomonadati</taxon>
        <taxon>Pseudomonadota</taxon>
        <taxon>Betaproteobacteria</taxon>
        <taxon>Burkholderiales</taxon>
        <taxon>Oxalobacteraceae</taxon>
        <taxon>Collimonas</taxon>
    </lineage>
</organism>
<dbReference type="Proteomes" id="UP000030302">
    <property type="component" value="Chromosome"/>
</dbReference>
<evidence type="ECO:0000313" key="1">
    <source>
        <dbReference type="EMBL" id="AIY40181.1"/>
    </source>
</evidence>
<reference evidence="2" key="1">
    <citation type="journal article" date="2014" name="Soil Biol. Biochem.">
        <title>Structure and function of bacterial communities in ageing soils: Insights from the Mendocino ecological staircase.</title>
        <authorList>
            <person name="Uroz S."/>
            <person name="Tech J.J."/>
            <person name="Sawaya N.A."/>
            <person name="Frey-Klett P."/>
            <person name="Leveau J.H.J."/>
        </authorList>
    </citation>
    <scope>NUCLEOTIDE SEQUENCE [LARGE SCALE GENOMIC DNA]</scope>
    <source>
        <strain evidence="2">Cal35</strain>
    </source>
</reference>
<dbReference type="AlphaFoldDB" id="A0A0A1F6P4"/>
<evidence type="ECO:0000313" key="2">
    <source>
        <dbReference type="Proteomes" id="UP000030302"/>
    </source>
</evidence>
<dbReference type="HOGENOM" id="CLU_2914534_0_0_4"/>
<gene>
    <name evidence="1" type="ORF">LT85_1023</name>
</gene>
<name>A0A0A1F6P4_9BURK</name>
<dbReference type="KEGG" id="care:LT85_1023"/>
<protein>
    <submittedName>
        <fullName evidence="1">Uncharacterized protein</fullName>
    </submittedName>
</protein>
<dbReference type="STRING" id="279058.LT85_1023"/>
<proteinExistence type="predicted"/>
<accession>A0A0A1F6P4</accession>
<dbReference type="EMBL" id="CP009962">
    <property type="protein sequence ID" value="AIY40181.1"/>
    <property type="molecule type" value="Genomic_DNA"/>
</dbReference>